<feature type="transmembrane region" description="Helical" evidence="1">
    <location>
        <begin position="6"/>
        <end position="24"/>
    </location>
</feature>
<comment type="caution">
    <text evidence="2">The sequence shown here is derived from an EMBL/GenBank/DDBJ whole genome shotgun (WGS) entry which is preliminary data.</text>
</comment>
<keyword evidence="1" id="KW-1133">Transmembrane helix</keyword>
<evidence type="ECO:0000313" key="2">
    <source>
        <dbReference type="EMBL" id="NRV11101.1"/>
    </source>
</evidence>
<dbReference type="Proteomes" id="UP000821656">
    <property type="component" value="Unassembled WGS sequence"/>
</dbReference>
<keyword evidence="1" id="KW-0472">Membrane</keyword>
<dbReference type="AlphaFoldDB" id="A0A9Q5CKK4"/>
<reference evidence="2" key="1">
    <citation type="submission" date="2020-05" db="EMBL/GenBank/DDBJ databases">
        <title>Genomic insights into acetone-butanol-ethanol (ABE) fermentation by sequencing solventogenic clostridia strains.</title>
        <authorList>
            <person name="Brown S."/>
        </authorList>
    </citation>
    <scope>NUCLEOTIDE SEQUENCE</scope>
    <source>
        <strain evidence="2">DJ126</strain>
    </source>
</reference>
<protein>
    <submittedName>
        <fullName evidence="2">Uncharacterized protein</fullName>
    </submittedName>
</protein>
<organism evidence="2 3">
    <name type="scientific">Clostridium beijerinckii</name>
    <name type="common">Clostridium MP</name>
    <dbReference type="NCBI Taxonomy" id="1520"/>
    <lineage>
        <taxon>Bacteria</taxon>
        <taxon>Bacillati</taxon>
        <taxon>Bacillota</taxon>
        <taxon>Clostridia</taxon>
        <taxon>Eubacteriales</taxon>
        <taxon>Clostridiaceae</taxon>
        <taxon>Clostridium</taxon>
    </lineage>
</organism>
<keyword evidence="1" id="KW-0812">Transmembrane</keyword>
<sequence>MKDSIFFRTVVTEIVTVTIVVVLMQDIQA</sequence>
<proteinExistence type="predicted"/>
<evidence type="ECO:0000256" key="1">
    <source>
        <dbReference type="SAM" id="Phobius"/>
    </source>
</evidence>
<evidence type="ECO:0000313" key="3">
    <source>
        <dbReference type="Proteomes" id="UP000821656"/>
    </source>
</evidence>
<gene>
    <name evidence="2" type="ORF">DFH45_004064</name>
</gene>
<name>A0A9Q5CKK4_CLOBE</name>
<dbReference type="EMBL" id="JABSXK010000001">
    <property type="protein sequence ID" value="NRV11101.1"/>
    <property type="molecule type" value="Genomic_DNA"/>
</dbReference>
<accession>A0A9Q5CKK4</accession>